<evidence type="ECO:0000256" key="6">
    <source>
        <dbReference type="ARBA" id="ARBA00022520"/>
    </source>
</evidence>
<name>A7LM73_9VIRU</name>
<dbReference type="RefSeq" id="YP_003622540.1">
    <property type="nucleotide sequence ID" value="NC_014137.1"/>
</dbReference>
<dbReference type="PDB" id="5LK8">
    <property type="method" value="EM"/>
    <property type="resolution" value="3.42 A"/>
    <property type="chains" value="A=889-1154, B=177-437, C=459-888"/>
</dbReference>
<evidence type="ECO:0000256" key="9">
    <source>
        <dbReference type="ARBA" id="ARBA00022670"/>
    </source>
</evidence>
<keyword evidence="28" id="KW-1185">Reference proteome</keyword>
<dbReference type="InterPro" id="IPR043128">
    <property type="entry name" value="Rev_trsase/Diguanyl_cyclase"/>
</dbReference>
<comment type="subcellular location">
    <subcellularLocation>
        <location evidence="1">Host cytoplasm</location>
    </subcellularLocation>
    <subcellularLocation>
        <location evidence="3">Host membrane</location>
    </subcellularLocation>
    <subcellularLocation>
        <location evidence="2">Virion</location>
    </subcellularLocation>
</comment>
<dbReference type="InterPro" id="IPR043504">
    <property type="entry name" value="Peptidase_S1_PA_chymotrypsin"/>
</dbReference>
<evidence type="ECO:0007829" key="29">
    <source>
        <dbReference type="PDB" id="5J96"/>
    </source>
</evidence>
<dbReference type="InterPro" id="IPR014759">
    <property type="entry name" value="Helicase_SF3_ssRNA_vir"/>
</dbReference>
<dbReference type="InterPro" id="IPR001676">
    <property type="entry name" value="Picornavirus_capsid"/>
</dbReference>
<dbReference type="SUPFAM" id="SSF50494">
    <property type="entry name" value="Trypsin-like serine proteases"/>
    <property type="match status" value="1"/>
</dbReference>
<keyword evidence="21" id="KW-1035">Host cytoplasm</keyword>
<dbReference type="SUPFAM" id="SSF56672">
    <property type="entry name" value="DNA/RNA polymerases"/>
    <property type="match status" value="1"/>
</dbReference>
<dbReference type="Gene3D" id="2.60.120.20">
    <property type="match status" value="3"/>
</dbReference>
<dbReference type="Pfam" id="PF00548">
    <property type="entry name" value="Peptidase_C3"/>
    <property type="match status" value="1"/>
</dbReference>
<accession>A7LM73</accession>
<evidence type="ECO:0000256" key="19">
    <source>
        <dbReference type="ARBA" id="ARBA00022953"/>
    </source>
</evidence>
<evidence type="ECO:0000256" key="8">
    <source>
        <dbReference type="ARBA" id="ARBA00022561"/>
    </source>
</evidence>
<dbReference type="InterPro" id="IPR000199">
    <property type="entry name" value="Peptidase_C3A/C3B_picornavir"/>
</dbReference>
<dbReference type="GO" id="GO:0005524">
    <property type="term" value="F:ATP binding"/>
    <property type="evidence" value="ECO:0007669"/>
    <property type="project" value="UniProtKB-KW"/>
</dbReference>
<dbReference type="GO" id="GO:0033644">
    <property type="term" value="C:host cell membrane"/>
    <property type="evidence" value="ECO:0007669"/>
    <property type="project" value="UniProtKB-SubCell"/>
</dbReference>
<dbReference type="InterPro" id="IPR007094">
    <property type="entry name" value="RNA-dir_pol_PSvirus"/>
</dbReference>
<keyword evidence="9" id="KW-0645">Protease</keyword>
<evidence type="ECO:0000256" key="18">
    <source>
        <dbReference type="ARBA" id="ARBA00022870"/>
    </source>
</evidence>
<feature type="region of interest" description="Disordered" evidence="22">
    <location>
        <begin position="2480"/>
        <end position="2499"/>
    </location>
</feature>
<evidence type="ECO:0000256" key="3">
    <source>
        <dbReference type="ARBA" id="ARBA00004551"/>
    </source>
</evidence>
<dbReference type="Pfam" id="PF08762">
    <property type="entry name" value="CRPV_capsid"/>
    <property type="match status" value="1"/>
</dbReference>
<evidence type="ECO:0000313" key="27">
    <source>
        <dbReference type="EMBL" id="APZ86804.1"/>
    </source>
</evidence>
<dbReference type="CDD" id="cd00205">
    <property type="entry name" value="rhv_like"/>
    <property type="match status" value="2"/>
</dbReference>
<dbReference type="GO" id="GO:0003724">
    <property type="term" value="F:RNA helicase activity"/>
    <property type="evidence" value="ECO:0007669"/>
    <property type="project" value="InterPro"/>
</dbReference>
<evidence type="ECO:0000256" key="20">
    <source>
        <dbReference type="ARBA" id="ARBA00023136"/>
    </source>
</evidence>
<evidence type="ECO:0000256" key="14">
    <source>
        <dbReference type="ARBA" id="ARBA00022806"/>
    </source>
</evidence>
<dbReference type="GO" id="GO:0019028">
    <property type="term" value="C:viral capsid"/>
    <property type="evidence" value="ECO:0007669"/>
    <property type="project" value="UniProtKB-KW"/>
</dbReference>
<dbReference type="EMBL" id="KY243931">
    <property type="protein sequence ID" value="APZ86804.1"/>
    <property type="molecule type" value="Genomic_RNA"/>
</dbReference>
<evidence type="ECO:0007829" key="30">
    <source>
        <dbReference type="PDB" id="5J98"/>
    </source>
</evidence>
<reference evidence="27 29" key="2">
    <citation type="journal article" date="2016" name="J. Virol.">
        <title>Virion Structure of Iflavirus Slow Bee Paralysis Virus at 2.6-Angstrom Resolution.</title>
        <authorList>
            <person name="Kalynych S."/>
            <person name="Pridal A."/>
            <person name="Palkova L."/>
            <person name="Levdansky Y."/>
            <person name="de Miranda J.R."/>
            <person name="Plevka P."/>
        </authorList>
    </citation>
    <scope>X-RAY CRYSTALLOGRAPHY (2.60 ANGSTROMS) OF 889-1154; 177-437 AND 459-888</scope>
    <source>
        <strain evidence="27">PP</strain>
    </source>
</reference>
<sequence>MEHTPLLSSFPITLLDHCGGNRKIHWTRCYEQKYWLPFSCCKVASRLPCVNVRRSYMWYSKKQSKWIYLSESDFRACKAGIYKRREEQEKEKLWSELCDICSWECFEYYKFRDQRLLLLLRKKIADKAQCRCRTNCKLVTIKHGYVRRVKTIEPCEAIELTNAETFGSNLDFAQPEMDRPEGSEERTVQTSNVVLGETNIESQDIASKEYSPTWDRLASSEVSDEYPMLTDRWLFWKSVKWEVNDSAFGKMLVQEKFPQSWVQMDVNVNNIPRYTNIPNFIPFNIHQYMRADFEVKIYVNPNDFVSGWLIMAFLYQGSEMFDYKLRRNPAALMQMPHVLVNVGAANEATLKIPYRYVRPFMRCKDILRGDNLITGVTEPLNMGVLFVEVLIPFRTSAASSAPKSLDVSLFVKMTNAKFTGMVDGSIALLSKPIALPEMDRILDNGLGVVSKLLKDVNCDNPPDPTPAKFFVPIPSHSWAHGTNTSEPTNTLRLDGGVVGVGRSDDIGTSDTAISGIIGVYGLLKPFDWNANDTGRNVGGHLLWSMPVHPQVDKDQVIQVMTQSKLTQYYLPPISVVSSLYAYTRGSIKYKFLFGNNPRHNARLLVAYIPGISSDNRLTLERARNSAHVVFSLNEVSEFVFTVPYITDTMWWPRKYGGPQAAGEFVAPSYICMFILNPLVAMESVPSIVTIVPMIAAGDDFEVAVPAQPAVGLSRNIDVIYPKDSIISFKSGYFPVYVGSWHSFFDSTKAILRYGAVSDHIAQLGNIPANVNRKAFWIVVGDTIKFKTKLDKINGTEWFIPEGEYTLGYGVVWRDGAYAYMVPYPLTPLGEKIAQYTASLLASNTAISQIRPYIPDYIVDSAASKDNILWSPIEDRLRAQTEWVMAEPEMERTFTPNVMQPTPLLPTTNDGRVTFGEAFNDLKDLARRYQLYWEGTILEGNLRAIRRNSALVQLPLYPHGLRIQPDVNNPIWNIMRDGHIPVISSGFRYFRGGLRLRIVVEGLNSCVWVQHHPDRPSIFSRPIIGRYIAAKDAYRNHAYAAYVQNMSVNRTIEVEVPFYQPGLYGMLNASDNNTANSFDRLRFTGLGDLLIGIEGEQPIPKEGIEISVYYSIADDFSFNIFCGFPPMVYCDETYSAATPDLAQYFEDEVTIAQPEMMMSMCQGFVGSLIGHHLQRATTYGIESAKESIRDVVKDEFKTQIKPELDNLNKVIGEAANSIGASFGDILPQQLIINAMGQLMQVFSNPSPVALAIAIVTFIGSIVTLSMELVSTLSDSLRIFLEKVWYRYFHQATEQQAAGASAMPEGFWDEADDKSLHGILGMIFSAICVSLGLSMAPPKQFPSVMKGVKESLNTANASVTFFRNVVDAIKYMYTYCMGASDEEMRARIIIEREYPNLKHWCEEVIQLLDPRSRNIVEHDARQASRVFDACIYGAQILQENLDKSMPGGKVIYDLYTRIVKLRDDLIELGNHPDVRFEAFPVWIVGSAGIGKSYNTTELCKRALQSINYRTKESMIYWLALGQKYWNGIRNPPVVARDEAYAVSGQFTEEEISVHLAMCSSCILNPPMAALSEKNKRINPLIYYMNANCAFPSIPEARHIGAIYRRRKILAEFDFTEEIKRTYPNVLDASELPPNARINNNHLRIRVAHDPKNVNTTWSEWMSFDEFSNHFCRKFQEHMEAERVNFRRRMDAAYALDPDYVPGSNLNYVGDYELPLQTLHERYIYERELAREYLANIENPVNEIEEDGGFWSNVKRLYENLTTGAADTEMDVPGPSTPSEPPSKRVLRQFLVDHCKFKEDAAALLTRGLGVCSEQDVRTFALPPEYQFMKDREFVSAASIYCDTMSCLPNSVCCSYRRIGSAMNPRSKIGSNWFVLPKNYEDLGGKDAIRSYCYWWIRCYQLRSFKKILKKENYVEWADRMLHLIGCEPVNNYEVELRRQLWKIRGASESEIIDMLKELDAEARAHNMSDLMAGKELPRITLMWLLTDLTDNDTSVFCDHCKVFATYMRDLSVLEYVPRYGIIRYPGNFGCMKTIPAECQCEDSIFNNVLFKNAMRILWDHDHVGPEFTEFQDSQTNPFVMQEHNNLRNETRSLLSRIWDWAKDWWKTTVVPFVGAILTFLYEHWAKILSIILGCVVLYATFTSAKSPTDACMAAAKVSVPVMAGAVGTWSSPEGSVYQAGERVFKASNAPKPANRESVSDQMHITEQKVINNTCFIICKWQDGKDTKFLRARCLAIKGRDIIVIKHYLQEFKSRPNPTYMFSYKINNSMANTYIDSSIIDNAYIYKINNSSAFSNIALIKLPKHVPMFKDISKSIVTQGDHANVGHFCSIVSQQYDEHPVVRSQVPVTWKQHLVIAGDRHVEQIIMDKCYEYNVRGFGMCGSALVSPGVCCGNGGVIGLHVAGEKGSGFSEPIFREMFEPVIEKSDPVVSLPNLRSVSESNVQLDHNLILYGCVDEKMSHKESGKSKIIPSLVHGEIYPVATEPNPLRPGDPRQPPGSHPLRDGCAKHGLGMVHPFPQEDLEQVNNDARNVLLNEVKNPLCEMRLLTLQEQVCGSTSIPHCESVNWNSSEGFPLCNRRPAGVTGKKWLFDMDETAEGYVLKNIDPQLALMLKTNKDLRNRNIVCPPIYIDCLKDYRLPPEKCCIPGKTRIFSIAPIQTTLEIREYMGLFLSGYKSATVMGQHGIGINPDSYDWTRLANYLHEVGDNIVTGDYANFGPCVSSQIVYSCIDDIIYWHKINGATEDHCRHLELLLKYSILLPLHLCDNCVYQSLNGIASGSPITAELNSEVGKKYIKLAFLGICRQLNYKYSLNDFNKHCRVVVYGDDLILSVSDAFVSWFNLQSISEYLDNYGIRLTDVTKDGTIVKYRPLADSSFLKRSFKPHPSRSGIYLAPIEPRSYQECTNWCHKQNDEIEATVEVLRASCVLAYGRGPDEYNNHVNKIRRVCALKGLRFDPLTWAALDKENFG</sequence>
<evidence type="ECO:0000256" key="16">
    <source>
        <dbReference type="ARBA" id="ARBA00022840"/>
    </source>
</evidence>
<dbReference type="GO" id="GO:0004197">
    <property type="term" value="F:cysteine-type endopeptidase activity"/>
    <property type="evidence" value="ECO:0007669"/>
    <property type="project" value="InterPro"/>
</dbReference>
<evidence type="ECO:0000259" key="24">
    <source>
        <dbReference type="PROSITE" id="PS51218"/>
    </source>
</evidence>
<protein>
    <recommendedName>
        <fullName evidence="4">Genome polyprotein</fullName>
    </recommendedName>
</protein>
<dbReference type="Proteomes" id="UP000204258">
    <property type="component" value="Segment"/>
</dbReference>
<dbReference type="InterPro" id="IPR033703">
    <property type="entry name" value="Rhv-like"/>
</dbReference>
<dbReference type="GO" id="GO:0005198">
    <property type="term" value="F:structural molecule activity"/>
    <property type="evidence" value="ECO:0007669"/>
    <property type="project" value="InterPro"/>
</dbReference>
<dbReference type="InterPro" id="IPR000605">
    <property type="entry name" value="Helicase_SF3_ssDNA/RNA_vir"/>
</dbReference>
<dbReference type="InterPro" id="IPR029053">
    <property type="entry name" value="Viral_coat"/>
</dbReference>
<keyword evidence="6" id="KW-0191">Covalent protein-RNA linkage</keyword>
<evidence type="ECO:0000256" key="2">
    <source>
        <dbReference type="ARBA" id="ARBA00004328"/>
    </source>
</evidence>
<dbReference type="PROSITE" id="PS51874">
    <property type="entry name" value="PCV_3C_PRO"/>
    <property type="match status" value="1"/>
</dbReference>
<evidence type="ECO:0000256" key="13">
    <source>
        <dbReference type="ARBA" id="ARBA00022801"/>
    </source>
</evidence>
<feature type="domain" description="RdRp catalytic" evidence="23">
    <location>
        <begin position="2703"/>
        <end position="2836"/>
    </location>
</feature>
<reference evidence="31 32" key="4">
    <citation type="journal article" date="2017" name="Proc. Natl. Acad. Sci. U.S.A.">
        <title>Cryo-EM study of slow bee paralysis virus at low pH reveals iflavirus genome release mechanism.</title>
        <authorList>
            <person name="Kalynych S."/>
            <person name="Fuzik T."/>
            <person name="Pridal A."/>
            <person name="de Miranda J."/>
            <person name="Plevka P."/>
        </authorList>
    </citation>
    <scope>STRUCTURE BY ELECTRON MICROSCOPY (3.42 ANGSTROMS) OF 889-1154; 177-437 AND 459-888</scope>
</reference>
<dbReference type="PDB" id="5J96">
    <property type="method" value="X-ray"/>
    <property type="resolution" value="3.41 A"/>
    <property type="chains" value="A=889-1154, B=177-437, C=459-888"/>
</dbReference>
<evidence type="ECO:0007829" key="32">
    <source>
        <dbReference type="PDB" id="5LK8"/>
    </source>
</evidence>
<dbReference type="EMBL" id="EU035616">
    <property type="protein sequence ID" value="ABS84820.1"/>
    <property type="molecule type" value="Genomic_RNA"/>
</dbReference>
<dbReference type="PDBsum" id="5J98"/>
<keyword evidence="7" id="KW-0597">Phosphoprotein</keyword>
<keyword evidence="14" id="KW-0347">Helicase</keyword>
<dbReference type="Gene3D" id="2.40.10.10">
    <property type="entry name" value="Trypsin-like serine proteases"/>
    <property type="match status" value="1"/>
</dbReference>
<dbReference type="PROSITE" id="PS50507">
    <property type="entry name" value="RDRP_SSRNA_POS"/>
    <property type="match status" value="1"/>
</dbReference>
<evidence type="ECO:0000256" key="17">
    <source>
        <dbReference type="ARBA" id="ARBA00022844"/>
    </source>
</evidence>
<evidence type="ECO:0000256" key="21">
    <source>
        <dbReference type="ARBA" id="ARBA00023200"/>
    </source>
</evidence>
<keyword evidence="17" id="KW-0946">Virion</keyword>
<dbReference type="SMR" id="A7LM73"/>
<keyword evidence="12" id="KW-0547">Nucleotide-binding</keyword>
<dbReference type="GO" id="GO:0003968">
    <property type="term" value="F:RNA-directed RNA polymerase activity"/>
    <property type="evidence" value="ECO:0007669"/>
    <property type="project" value="UniProtKB-KW"/>
</dbReference>
<evidence type="ECO:0000259" key="23">
    <source>
        <dbReference type="PROSITE" id="PS50507"/>
    </source>
</evidence>
<dbReference type="InterPro" id="IPR043502">
    <property type="entry name" value="DNA/RNA_pol_sf"/>
</dbReference>
<dbReference type="PDBsum" id="5J96"/>
<evidence type="ECO:0000256" key="22">
    <source>
        <dbReference type="SAM" id="MobiDB-lite"/>
    </source>
</evidence>
<dbReference type="CDD" id="cd23169">
    <property type="entry name" value="ps-ssRNAv-Picornavirales"/>
    <property type="match status" value="1"/>
</dbReference>
<keyword evidence="5" id="KW-0696">RNA-directed RNA polymerase</keyword>
<dbReference type="GO" id="GO:0039694">
    <property type="term" value="P:viral RNA genome replication"/>
    <property type="evidence" value="ECO:0007669"/>
    <property type="project" value="InterPro"/>
</dbReference>
<feature type="domain" description="SF3 helicase" evidence="24">
    <location>
        <begin position="1457"/>
        <end position="1625"/>
    </location>
</feature>
<keyword evidence="29 30" id="KW-0002">3D-structure</keyword>
<dbReference type="GeneID" id="9121914"/>
<keyword evidence="13" id="KW-0378">Hydrolase</keyword>
<evidence type="ECO:0000256" key="10">
    <source>
        <dbReference type="ARBA" id="ARBA00022679"/>
    </source>
</evidence>
<evidence type="ECO:0000256" key="11">
    <source>
        <dbReference type="ARBA" id="ARBA00022695"/>
    </source>
</evidence>
<dbReference type="PDBsum" id="5LK8"/>
<dbReference type="EMDB" id="EMD-4064"/>
<dbReference type="PDBsum" id="5LK7"/>
<dbReference type="Gene3D" id="1.20.960.20">
    <property type="match status" value="1"/>
</dbReference>
<evidence type="ECO:0000256" key="1">
    <source>
        <dbReference type="ARBA" id="ARBA00004192"/>
    </source>
</evidence>
<feature type="compositionally biased region" description="Pro residues" evidence="22">
    <location>
        <begin position="2484"/>
        <end position="2496"/>
    </location>
</feature>
<keyword evidence="16" id="KW-0067">ATP-binding</keyword>
<keyword evidence="8" id="KW-0167">Capsid protein</keyword>
<keyword evidence="18" id="KW-1043">Host membrane</keyword>
<dbReference type="GO" id="GO:0003723">
    <property type="term" value="F:RNA binding"/>
    <property type="evidence" value="ECO:0007669"/>
    <property type="project" value="InterPro"/>
</dbReference>
<dbReference type="GO" id="GO:0006508">
    <property type="term" value="P:proteolysis"/>
    <property type="evidence" value="ECO:0007669"/>
    <property type="project" value="UniProtKB-KW"/>
</dbReference>
<dbReference type="Gene3D" id="3.30.70.270">
    <property type="match status" value="1"/>
</dbReference>
<organism evidence="26 28">
    <name type="scientific">Slow bee paralysis virus</name>
    <dbReference type="NCBI Taxonomy" id="458132"/>
    <lineage>
        <taxon>Viruses</taxon>
        <taxon>Riboviria</taxon>
        <taxon>Orthornavirae</taxon>
        <taxon>Pisuviricota</taxon>
        <taxon>Pisoniviricetes</taxon>
        <taxon>Picornavirales</taxon>
        <taxon>Iflaviridae</taxon>
        <taxon>Iflavirus</taxon>
        <taxon>Iflavirus apistardum</taxon>
    </lineage>
</organism>
<keyword evidence="15" id="KW-0788">Thiol protease</keyword>
<dbReference type="GO" id="GO:0006351">
    <property type="term" value="P:DNA-templated transcription"/>
    <property type="evidence" value="ECO:0007669"/>
    <property type="project" value="InterPro"/>
</dbReference>
<evidence type="ECO:0000256" key="7">
    <source>
        <dbReference type="ARBA" id="ARBA00022553"/>
    </source>
</evidence>
<evidence type="ECO:0000256" key="4">
    <source>
        <dbReference type="ARBA" id="ARBA00020107"/>
    </source>
</evidence>
<keyword evidence="19" id="KW-0693">Viral RNA replication</keyword>
<evidence type="ECO:0000256" key="5">
    <source>
        <dbReference type="ARBA" id="ARBA00022484"/>
    </source>
</evidence>
<keyword evidence="11" id="KW-0548">Nucleotidyltransferase</keyword>
<reference evidence="27" key="3">
    <citation type="submission" date="2016-11" db="EMBL/GenBank/DDBJ databases">
        <title>Cryo-EM study of slow bee paralysis virus at low pH: Clues to the iflavirus genome release mechanism.</title>
        <authorList>
            <person name="Kalynych S."/>
            <person name="Fuzik T."/>
            <person name="Pridal A."/>
            <person name="de Miranda J.R."/>
            <person name="Plevka P."/>
        </authorList>
    </citation>
    <scope>NUCLEOTIDE SEQUENCE</scope>
    <source>
        <strain evidence="27">PP</strain>
    </source>
</reference>
<dbReference type="SUPFAM" id="SSF88633">
    <property type="entry name" value="Positive stranded ssRNA viruses"/>
    <property type="match status" value="3"/>
</dbReference>
<evidence type="ECO:0000313" key="26">
    <source>
        <dbReference type="EMBL" id="ABS84820.1"/>
    </source>
</evidence>
<keyword evidence="10" id="KW-0808">Transferase</keyword>
<feature type="domain" description="Peptidase C3" evidence="25">
    <location>
        <begin position="2194"/>
        <end position="2416"/>
    </location>
</feature>
<evidence type="ECO:0000313" key="28">
    <source>
        <dbReference type="Proteomes" id="UP000204258"/>
    </source>
</evidence>
<evidence type="ECO:0000259" key="25">
    <source>
        <dbReference type="PROSITE" id="PS51874"/>
    </source>
</evidence>
<reference evidence="26 28" key="1">
    <citation type="journal article" date="2010" name="J. Gen. Virol.">
        <title>Genetic characterization of slow bee paralysis virus of the honeybee (Apis mellifera L.).</title>
        <authorList>
            <person name="de Miranda J.R."/>
            <person name="Dainat B."/>
            <person name="Locke B."/>
            <person name="Cordoni G."/>
            <person name="Berthoud H."/>
            <person name="Gauthier L."/>
            <person name="Neumann P."/>
            <person name="Budge G.E."/>
            <person name="Ball B.V."/>
            <person name="Stoltz D.B."/>
        </authorList>
    </citation>
    <scope>NUCLEOTIDE SEQUENCE [LARGE SCALE GENOMIC DNA]</scope>
    <source>
        <strain evidence="26 28">Rothamsted</strain>
    </source>
</reference>
<dbReference type="InterPro" id="IPR009003">
    <property type="entry name" value="Peptidase_S1_PA"/>
</dbReference>
<dbReference type="PDB" id="5J98">
    <property type="method" value="X-ray"/>
    <property type="resolution" value="2.60 A"/>
    <property type="chains" value="A=889-1154, B=177-437, C=459-888"/>
</dbReference>
<dbReference type="PDB" id="5LK7">
    <property type="method" value="EM"/>
    <property type="resolution" value="3.42 A"/>
    <property type="chains" value="A=889-1154, B=177-437, C=459-888"/>
</dbReference>
<dbReference type="InterPro" id="IPR001205">
    <property type="entry name" value="RNA-dir_pol_C"/>
</dbReference>
<dbReference type="Pfam" id="PF00680">
    <property type="entry name" value="RdRP_1"/>
    <property type="match status" value="1"/>
</dbReference>
<proteinExistence type="evidence at protein level"/>
<evidence type="ECO:0000256" key="12">
    <source>
        <dbReference type="ARBA" id="ARBA00022741"/>
    </source>
</evidence>
<evidence type="ECO:0000256" key="15">
    <source>
        <dbReference type="ARBA" id="ARBA00022807"/>
    </source>
</evidence>
<dbReference type="PROSITE" id="PS51218">
    <property type="entry name" value="SF3_HELICASE_2"/>
    <property type="match status" value="1"/>
</dbReference>
<evidence type="ECO:0007829" key="31">
    <source>
        <dbReference type="PDB" id="5LK7"/>
    </source>
</evidence>
<dbReference type="Pfam" id="PF00910">
    <property type="entry name" value="RNA_helicase"/>
    <property type="match status" value="1"/>
</dbReference>
<dbReference type="InterPro" id="IPR044067">
    <property type="entry name" value="PCV_3C_PRO"/>
</dbReference>
<dbReference type="KEGG" id="vg:9121914"/>
<dbReference type="EMDB" id="EMD-4063"/>
<keyword evidence="20" id="KW-0472">Membrane</keyword>
<dbReference type="Pfam" id="PF00073">
    <property type="entry name" value="Rhv"/>
    <property type="match status" value="2"/>
</dbReference>
<dbReference type="InterPro" id="IPR014872">
    <property type="entry name" value="Dicistrovirus_capsid-polyPr_C"/>
</dbReference>